<dbReference type="Proteomes" id="UP001642483">
    <property type="component" value="Unassembled WGS sequence"/>
</dbReference>
<gene>
    <name evidence="1" type="ORF">CVLEPA_LOCUS24618</name>
</gene>
<name>A0ABP0GJX2_CLALP</name>
<accession>A0ABP0GJX2</accession>
<evidence type="ECO:0000313" key="2">
    <source>
        <dbReference type="Proteomes" id="UP001642483"/>
    </source>
</evidence>
<comment type="caution">
    <text evidence="1">The sequence shown here is derived from an EMBL/GenBank/DDBJ whole genome shotgun (WGS) entry which is preliminary data.</text>
</comment>
<protein>
    <submittedName>
        <fullName evidence="1">Uncharacterized protein</fullName>
    </submittedName>
</protein>
<evidence type="ECO:0000313" key="1">
    <source>
        <dbReference type="EMBL" id="CAK8691870.1"/>
    </source>
</evidence>
<sequence>MEMYEVDQIINSDGPTLQFRDEKYDVMHLKDDVITFMSQKRAIAYGIVDNCVIYNYTHIVAL</sequence>
<proteinExistence type="predicted"/>
<organism evidence="1 2">
    <name type="scientific">Clavelina lepadiformis</name>
    <name type="common">Light-bulb sea squirt</name>
    <name type="synonym">Ascidia lepadiformis</name>
    <dbReference type="NCBI Taxonomy" id="159417"/>
    <lineage>
        <taxon>Eukaryota</taxon>
        <taxon>Metazoa</taxon>
        <taxon>Chordata</taxon>
        <taxon>Tunicata</taxon>
        <taxon>Ascidiacea</taxon>
        <taxon>Aplousobranchia</taxon>
        <taxon>Clavelinidae</taxon>
        <taxon>Clavelina</taxon>
    </lineage>
</organism>
<reference evidence="1 2" key="1">
    <citation type="submission" date="2024-02" db="EMBL/GenBank/DDBJ databases">
        <authorList>
            <person name="Daric V."/>
            <person name="Darras S."/>
        </authorList>
    </citation>
    <scope>NUCLEOTIDE SEQUENCE [LARGE SCALE GENOMIC DNA]</scope>
</reference>
<keyword evidence="2" id="KW-1185">Reference proteome</keyword>
<dbReference type="EMBL" id="CAWYQH010000125">
    <property type="protein sequence ID" value="CAK8691870.1"/>
    <property type="molecule type" value="Genomic_DNA"/>
</dbReference>